<evidence type="ECO:0000256" key="10">
    <source>
        <dbReference type="RuleBase" id="RU365103"/>
    </source>
</evidence>
<sequence length="422" mass="45111">MFLYRIVLTLLSPFFALHMLRADQNTRRARLGLVGPDGATRGQVLWLHAASNGEATAARGLIETLVARDPALTLLVTCNSTTGRALVESWKLTGVTALPAPLDYRLALRSFLANWTPEALIIVENELWPNRIAAMARRNRPVLVVSARMSSGSARMWSRFPGVARRVMAGLTMVWPQSSADGDRLGALGLSPLRLSDPVNLKLGTAAMKPDAQALAKLAGVLKRENTFLAASTHDGEDAPLIRGFARARAEDPSLKMILAPRHPRRGAAISALLNREGLSHAMRSAGQGPAPDTAVLLADTLGEMGLWYSLAGVTFVGGSLVDKGGHTPVEPAQFGSAILHGPHLDNFAELYDRLQADRAATLVQSADELKTHLLNRRALAVTALRAQAAVDGLRGQLALHPVLQELARLTGNPALAQENGG</sequence>
<evidence type="ECO:0000313" key="12">
    <source>
        <dbReference type="EMBL" id="KAJ55994.1"/>
    </source>
</evidence>
<evidence type="ECO:0000313" key="13">
    <source>
        <dbReference type="Proteomes" id="UP000026249"/>
    </source>
</evidence>
<keyword evidence="10" id="KW-1003">Cell membrane</keyword>
<dbReference type="Gene3D" id="3.40.50.2000">
    <property type="entry name" value="Glycogen Phosphorylase B"/>
    <property type="match status" value="1"/>
</dbReference>
<accession>A0A037ZK39</accession>
<dbReference type="EMBL" id="JFKE01000003">
    <property type="protein sequence ID" value="KAJ55994.1"/>
    <property type="molecule type" value="Genomic_DNA"/>
</dbReference>
<gene>
    <name evidence="12" type="ORF">ACMU_09525</name>
</gene>
<evidence type="ECO:0000256" key="1">
    <source>
        <dbReference type="ARBA" id="ARBA00003394"/>
    </source>
</evidence>
<evidence type="ECO:0000256" key="5">
    <source>
        <dbReference type="ARBA" id="ARBA00022679"/>
    </source>
</evidence>
<keyword evidence="13" id="KW-1185">Reference proteome</keyword>
<dbReference type="InterPro" id="IPR039901">
    <property type="entry name" value="Kdotransferase"/>
</dbReference>
<dbReference type="STRING" id="1454373.ACMU_09525"/>
<evidence type="ECO:0000259" key="11">
    <source>
        <dbReference type="Pfam" id="PF04413"/>
    </source>
</evidence>
<name>A0A037ZK39_9RHOB</name>
<dbReference type="EC" id="2.4.99.12" evidence="3 10"/>
<dbReference type="PANTHER" id="PTHR42755">
    <property type="entry name" value="3-DEOXY-MANNO-OCTULOSONATE CYTIDYLYLTRANSFERASE"/>
    <property type="match status" value="1"/>
</dbReference>
<comment type="caution">
    <text evidence="12">The sequence shown here is derived from an EMBL/GenBank/DDBJ whole genome shotgun (WGS) entry which is preliminary data.</text>
</comment>
<dbReference type="Gene3D" id="3.40.50.11720">
    <property type="entry name" value="3-Deoxy-D-manno-octulosonic-acid transferase, N-terminal domain"/>
    <property type="match status" value="1"/>
</dbReference>
<comment type="similarity">
    <text evidence="10">Belongs to the glycosyltransferase group 1 family.</text>
</comment>
<dbReference type="InterPro" id="IPR007507">
    <property type="entry name" value="Glycos_transf_N"/>
</dbReference>
<dbReference type="Proteomes" id="UP000026249">
    <property type="component" value="Unassembled WGS sequence"/>
</dbReference>
<keyword evidence="10" id="KW-0448">Lipopolysaccharide biosynthesis</keyword>
<dbReference type="GO" id="GO:0043842">
    <property type="term" value="F:Kdo transferase activity"/>
    <property type="evidence" value="ECO:0007669"/>
    <property type="project" value="UniProtKB-EC"/>
</dbReference>
<dbReference type="InterPro" id="IPR038107">
    <property type="entry name" value="Glycos_transf_N_sf"/>
</dbReference>
<comment type="function">
    <text evidence="1 10">Involved in lipopolysaccharide (LPS) biosynthesis. Catalyzes the transfer of 3-deoxy-D-manno-octulosonate (Kdo) residue(s) from CMP-Kdo to lipid IV(A), the tetraacyldisaccharide-1,4'-bisphosphate precursor of lipid A.</text>
</comment>
<feature type="site" description="Transition state stabilizer" evidence="9">
    <location>
        <position position="124"/>
    </location>
</feature>
<evidence type="ECO:0000256" key="4">
    <source>
        <dbReference type="ARBA" id="ARBA00019077"/>
    </source>
</evidence>
<organism evidence="12 13">
    <name type="scientific">Actibacterium mucosum KCTC 23349</name>
    <dbReference type="NCBI Taxonomy" id="1454373"/>
    <lineage>
        <taxon>Bacteria</taxon>
        <taxon>Pseudomonadati</taxon>
        <taxon>Pseudomonadota</taxon>
        <taxon>Alphaproteobacteria</taxon>
        <taxon>Rhodobacterales</taxon>
        <taxon>Roseobacteraceae</taxon>
        <taxon>Actibacterium</taxon>
    </lineage>
</organism>
<proteinExistence type="inferred from homology"/>
<keyword evidence="5 10" id="KW-0808">Transferase</keyword>
<dbReference type="PANTHER" id="PTHR42755:SF1">
    <property type="entry name" value="3-DEOXY-D-MANNO-OCTULOSONIC ACID TRANSFERASE, MITOCHONDRIAL-RELATED"/>
    <property type="match status" value="1"/>
</dbReference>
<feature type="domain" description="3-deoxy-D-manno-octulosonic-acid transferase N-terminal" evidence="11">
    <location>
        <begin position="28"/>
        <end position="203"/>
    </location>
</feature>
<evidence type="ECO:0000256" key="7">
    <source>
        <dbReference type="ARBA" id="ARBA00049183"/>
    </source>
</evidence>
<keyword evidence="10" id="KW-0472">Membrane</keyword>
<protein>
    <recommendedName>
        <fullName evidence="4 10">3-deoxy-D-manno-octulosonic acid transferase</fullName>
        <shortName evidence="10">Kdo transferase</shortName>
        <ecNumber evidence="3 10">2.4.99.12</ecNumber>
    </recommendedName>
    <alternativeName>
        <fullName evidence="6 10">Lipid IV(A) 3-deoxy-D-manno-octulosonic acid transferase</fullName>
    </alternativeName>
</protein>
<dbReference type="UniPathway" id="UPA00958"/>
<feature type="active site" description="Proton acceptor" evidence="8">
    <location>
        <position position="54"/>
    </location>
</feature>
<evidence type="ECO:0000256" key="6">
    <source>
        <dbReference type="ARBA" id="ARBA00031445"/>
    </source>
</evidence>
<reference evidence="12 13" key="1">
    <citation type="submission" date="2014-03" db="EMBL/GenBank/DDBJ databases">
        <title>Draft Genome Sequence of Actibacterium mucosum KCTC 23349, a Marine Alphaproteobacterium with Complex Ionic Requirements Isolated from Mediterranean Seawater at Malvarrosa Beach, Valencia, Spain.</title>
        <authorList>
            <person name="Arahal D.R."/>
            <person name="Shao Z."/>
            <person name="Lai Q."/>
            <person name="Pujalte M.J."/>
        </authorList>
    </citation>
    <scope>NUCLEOTIDE SEQUENCE [LARGE SCALE GENOMIC DNA]</scope>
    <source>
        <strain evidence="12 13">KCTC 23349</strain>
    </source>
</reference>
<evidence type="ECO:0000256" key="8">
    <source>
        <dbReference type="PIRSR" id="PIRSR639901-1"/>
    </source>
</evidence>
<dbReference type="GO" id="GO:0009244">
    <property type="term" value="P:lipopolysaccharide core region biosynthetic process"/>
    <property type="evidence" value="ECO:0007669"/>
    <property type="project" value="UniProtKB-UniRule"/>
</dbReference>
<comment type="catalytic activity">
    <reaction evidence="7 10">
        <text>lipid IVA (E. coli) + CMP-3-deoxy-beta-D-manno-octulosonate = alpha-Kdo-(2-&gt;6)-lipid IVA (E. coli) + CMP + H(+)</text>
        <dbReference type="Rhea" id="RHEA:28066"/>
        <dbReference type="ChEBI" id="CHEBI:15378"/>
        <dbReference type="ChEBI" id="CHEBI:58603"/>
        <dbReference type="ChEBI" id="CHEBI:60364"/>
        <dbReference type="ChEBI" id="CHEBI:60377"/>
        <dbReference type="ChEBI" id="CHEBI:85987"/>
        <dbReference type="EC" id="2.4.99.12"/>
    </reaction>
</comment>
<feature type="site" description="Transition state stabilizer" evidence="9">
    <location>
        <position position="202"/>
    </location>
</feature>
<dbReference type="Pfam" id="PF04413">
    <property type="entry name" value="Glycos_transf_N"/>
    <property type="match status" value="1"/>
</dbReference>
<comment type="subcellular location">
    <subcellularLocation>
        <location evidence="10">Cell membrane</location>
    </subcellularLocation>
</comment>
<evidence type="ECO:0000256" key="2">
    <source>
        <dbReference type="ARBA" id="ARBA00004713"/>
    </source>
</evidence>
<dbReference type="AlphaFoldDB" id="A0A037ZK39"/>
<dbReference type="GO" id="GO:0009245">
    <property type="term" value="P:lipid A biosynthetic process"/>
    <property type="evidence" value="ECO:0007669"/>
    <property type="project" value="TreeGrafter"/>
</dbReference>
<comment type="pathway">
    <text evidence="2 10">Bacterial outer membrane biogenesis; LPS core biosynthesis.</text>
</comment>
<evidence type="ECO:0000256" key="3">
    <source>
        <dbReference type="ARBA" id="ARBA00012621"/>
    </source>
</evidence>
<evidence type="ECO:0000256" key="9">
    <source>
        <dbReference type="PIRSR" id="PIRSR639901-2"/>
    </source>
</evidence>
<dbReference type="GO" id="GO:0005886">
    <property type="term" value="C:plasma membrane"/>
    <property type="evidence" value="ECO:0007669"/>
    <property type="project" value="UniProtKB-SubCell"/>
</dbReference>